<accession>A0ABN9SWP1</accession>
<organism evidence="2 3">
    <name type="scientific">Prorocentrum cordatum</name>
    <dbReference type="NCBI Taxonomy" id="2364126"/>
    <lineage>
        <taxon>Eukaryota</taxon>
        <taxon>Sar</taxon>
        <taxon>Alveolata</taxon>
        <taxon>Dinophyceae</taxon>
        <taxon>Prorocentrales</taxon>
        <taxon>Prorocentraceae</taxon>
        <taxon>Prorocentrum</taxon>
    </lineage>
</organism>
<name>A0ABN9SWP1_9DINO</name>
<gene>
    <name evidence="2" type="ORF">PCOR1329_LOCUS33320</name>
</gene>
<evidence type="ECO:0000313" key="2">
    <source>
        <dbReference type="EMBL" id="CAK0836981.1"/>
    </source>
</evidence>
<feature type="region of interest" description="Disordered" evidence="1">
    <location>
        <begin position="84"/>
        <end position="105"/>
    </location>
</feature>
<feature type="compositionally biased region" description="Low complexity" evidence="1">
    <location>
        <begin position="84"/>
        <end position="98"/>
    </location>
</feature>
<feature type="region of interest" description="Disordered" evidence="1">
    <location>
        <begin position="1"/>
        <end position="33"/>
    </location>
</feature>
<proteinExistence type="predicted"/>
<dbReference type="Proteomes" id="UP001189429">
    <property type="component" value="Unassembled WGS sequence"/>
</dbReference>
<reference evidence="2" key="1">
    <citation type="submission" date="2023-10" db="EMBL/GenBank/DDBJ databases">
        <authorList>
            <person name="Chen Y."/>
            <person name="Shah S."/>
            <person name="Dougan E. K."/>
            <person name="Thang M."/>
            <person name="Chan C."/>
        </authorList>
    </citation>
    <scope>NUCLEOTIDE SEQUENCE [LARGE SCALE GENOMIC DNA]</scope>
</reference>
<keyword evidence="3" id="KW-1185">Reference proteome</keyword>
<feature type="region of interest" description="Disordered" evidence="1">
    <location>
        <begin position="125"/>
        <end position="164"/>
    </location>
</feature>
<comment type="caution">
    <text evidence="2">The sequence shown here is derived from an EMBL/GenBank/DDBJ whole genome shotgun (WGS) entry which is preliminary data.</text>
</comment>
<feature type="compositionally biased region" description="Basic residues" evidence="1">
    <location>
        <begin position="125"/>
        <end position="151"/>
    </location>
</feature>
<evidence type="ECO:0000256" key="1">
    <source>
        <dbReference type="SAM" id="MobiDB-lite"/>
    </source>
</evidence>
<evidence type="ECO:0000313" key="3">
    <source>
        <dbReference type="Proteomes" id="UP001189429"/>
    </source>
</evidence>
<dbReference type="EMBL" id="CAUYUJ010013969">
    <property type="protein sequence ID" value="CAK0836981.1"/>
    <property type="molecule type" value="Genomic_DNA"/>
</dbReference>
<protein>
    <submittedName>
        <fullName evidence="2">Uncharacterized protein</fullName>
    </submittedName>
</protein>
<sequence length="164" mass="17131">MWLRAASTASRGRAALSMSNVDGPDAPTRRPEPSTWGVGALLAVCDHLELVARLVRGQAAAQGGGEGGELGELLAALSRSRAALGEPPPGVGRVAAPGRRGHGGEGVAVAQLDAERRLRSQLRRAQLRGAARRRGRGADRWRRRGCLRGKASHAVARGAEGEEV</sequence>
<feature type="compositionally biased region" description="Low complexity" evidence="1">
    <location>
        <begin position="1"/>
        <end position="17"/>
    </location>
</feature>